<dbReference type="AlphaFoldDB" id="A0AAV7NCC9"/>
<evidence type="ECO:0000313" key="1">
    <source>
        <dbReference type="EMBL" id="KAJ1113626.1"/>
    </source>
</evidence>
<sequence>MGKAPCTPLMRPFASYYAALYEARPLADAAQIKDFLADIDLLTLTDQSHDLLDADNNLTEVQTAEEQWKKELWHYVFSQQKQGQGWVWDPYEEIMDPDLVACTFSVGRMVQP</sequence>
<keyword evidence="2" id="KW-1185">Reference proteome</keyword>
<proteinExistence type="predicted"/>
<comment type="caution">
    <text evidence="1">The sequence shown here is derived from an EMBL/GenBank/DDBJ whole genome shotgun (WGS) entry which is preliminary data.</text>
</comment>
<protein>
    <submittedName>
        <fullName evidence="1">Uncharacterized protein</fullName>
    </submittedName>
</protein>
<name>A0AAV7NCC9_PLEWA</name>
<evidence type="ECO:0000313" key="2">
    <source>
        <dbReference type="Proteomes" id="UP001066276"/>
    </source>
</evidence>
<organism evidence="1 2">
    <name type="scientific">Pleurodeles waltl</name>
    <name type="common">Iberian ribbed newt</name>
    <dbReference type="NCBI Taxonomy" id="8319"/>
    <lineage>
        <taxon>Eukaryota</taxon>
        <taxon>Metazoa</taxon>
        <taxon>Chordata</taxon>
        <taxon>Craniata</taxon>
        <taxon>Vertebrata</taxon>
        <taxon>Euteleostomi</taxon>
        <taxon>Amphibia</taxon>
        <taxon>Batrachia</taxon>
        <taxon>Caudata</taxon>
        <taxon>Salamandroidea</taxon>
        <taxon>Salamandridae</taxon>
        <taxon>Pleurodelinae</taxon>
        <taxon>Pleurodeles</taxon>
    </lineage>
</organism>
<dbReference type="EMBL" id="JANPWB010000012">
    <property type="protein sequence ID" value="KAJ1113626.1"/>
    <property type="molecule type" value="Genomic_DNA"/>
</dbReference>
<dbReference type="Proteomes" id="UP001066276">
    <property type="component" value="Chromosome 8"/>
</dbReference>
<reference evidence="1" key="1">
    <citation type="journal article" date="2022" name="bioRxiv">
        <title>Sequencing and chromosome-scale assembly of the giantPleurodeles waltlgenome.</title>
        <authorList>
            <person name="Brown T."/>
            <person name="Elewa A."/>
            <person name="Iarovenko S."/>
            <person name="Subramanian E."/>
            <person name="Araus A.J."/>
            <person name="Petzold A."/>
            <person name="Susuki M."/>
            <person name="Suzuki K.-i.T."/>
            <person name="Hayashi T."/>
            <person name="Toyoda A."/>
            <person name="Oliveira C."/>
            <person name="Osipova E."/>
            <person name="Leigh N.D."/>
            <person name="Simon A."/>
            <person name="Yun M.H."/>
        </authorList>
    </citation>
    <scope>NUCLEOTIDE SEQUENCE</scope>
    <source>
        <strain evidence="1">20211129_DDA</strain>
        <tissue evidence="1">Liver</tissue>
    </source>
</reference>
<accession>A0AAV7NCC9</accession>
<gene>
    <name evidence="1" type="ORF">NDU88_001868</name>
</gene>